<dbReference type="SMART" id="SM00535">
    <property type="entry name" value="RIBOc"/>
    <property type="match status" value="1"/>
</dbReference>
<evidence type="ECO:0000256" key="2">
    <source>
        <dbReference type="ARBA" id="ARBA00010183"/>
    </source>
</evidence>
<dbReference type="GO" id="GO:0006364">
    <property type="term" value="P:rRNA processing"/>
    <property type="evidence" value="ECO:0007669"/>
    <property type="project" value="UniProtKB-UniRule"/>
</dbReference>
<dbReference type="SUPFAM" id="SSF69065">
    <property type="entry name" value="RNase III domain-like"/>
    <property type="match status" value="1"/>
</dbReference>
<evidence type="ECO:0000313" key="12">
    <source>
        <dbReference type="EMBL" id="HJA83461.1"/>
    </source>
</evidence>
<protein>
    <recommendedName>
        <fullName evidence="8">Ribonuclease 3</fullName>
        <ecNumber evidence="8">3.1.26.3</ecNumber>
    </recommendedName>
    <alternativeName>
        <fullName evidence="8">Ribonuclease III</fullName>
        <shortName evidence="8">RNase III</shortName>
    </alternativeName>
</protein>
<dbReference type="GO" id="GO:0008033">
    <property type="term" value="P:tRNA processing"/>
    <property type="evidence" value="ECO:0007669"/>
    <property type="project" value="UniProtKB-KW"/>
</dbReference>
<organism evidence="12 13">
    <name type="scientific">Candidatus Bacteroides intestinavium</name>
    <dbReference type="NCBI Taxonomy" id="2838469"/>
    <lineage>
        <taxon>Bacteria</taxon>
        <taxon>Pseudomonadati</taxon>
        <taxon>Bacteroidota</taxon>
        <taxon>Bacteroidia</taxon>
        <taxon>Bacteroidales</taxon>
        <taxon>Bacteroidaceae</taxon>
        <taxon>Bacteroides</taxon>
    </lineage>
</organism>
<dbReference type="PANTHER" id="PTHR11207">
    <property type="entry name" value="RIBONUCLEASE III"/>
    <property type="match status" value="1"/>
</dbReference>
<dbReference type="EC" id="3.1.26.3" evidence="8"/>
<evidence type="ECO:0000256" key="9">
    <source>
        <dbReference type="SAM" id="MobiDB-lite"/>
    </source>
</evidence>
<dbReference type="NCBIfam" id="TIGR02191">
    <property type="entry name" value="RNaseIII"/>
    <property type="match status" value="1"/>
</dbReference>
<comment type="function">
    <text evidence="8">Digests double-stranded RNA. Involved in the processing of primary rRNA transcript to yield the immediate precursors to the large and small rRNAs (23S and 16S). Processes some mRNAs, and tRNAs when they are encoded in the rRNA operon. Processes pre-crRNA and tracrRNA of type II CRISPR loci if present in the organism.</text>
</comment>
<reference evidence="12" key="2">
    <citation type="submission" date="2021-04" db="EMBL/GenBank/DDBJ databases">
        <authorList>
            <person name="Gilroy R."/>
        </authorList>
    </citation>
    <scope>NUCLEOTIDE SEQUENCE</scope>
    <source>
        <strain evidence="12">ChiHecec1B25-7008</strain>
    </source>
</reference>
<dbReference type="SMART" id="SM00358">
    <property type="entry name" value="DSRM"/>
    <property type="match status" value="1"/>
</dbReference>
<keyword evidence="8" id="KW-0963">Cytoplasm</keyword>
<evidence type="ECO:0000256" key="4">
    <source>
        <dbReference type="ARBA" id="ARBA00022722"/>
    </source>
</evidence>
<dbReference type="Gene3D" id="3.30.160.20">
    <property type="match status" value="1"/>
</dbReference>
<evidence type="ECO:0000256" key="8">
    <source>
        <dbReference type="HAMAP-Rule" id="MF_00104"/>
    </source>
</evidence>
<gene>
    <name evidence="8 12" type="primary">rnc</name>
    <name evidence="12" type="ORF">H9785_05795</name>
</gene>
<evidence type="ECO:0000256" key="3">
    <source>
        <dbReference type="ARBA" id="ARBA00022664"/>
    </source>
</evidence>
<keyword evidence="8" id="KW-0699">rRNA-binding</keyword>
<dbReference type="InterPro" id="IPR000999">
    <property type="entry name" value="RNase_III_dom"/>
</dbReference>
<dbReference type="CDD" id="cd10845">
    <property type="entry name" value="DSRM_RNAse_III_family"/>
    <property type="match status" value="1"/>
</dbReference>
<dbReference type="SUPFAM" id="SSF54768">
    <property type="entry name" value="dsRNA-binding domain-like"/>
    <property type="match status" value="1"/>
</dbReference>
<comment type="subunit">
    <text evidence="8">Homodimer.</text>
</comment>
<dbReference type="Pfam" id="PF00035">
    <property type="entry name" value="dsrm"/>
    <property type="match status" value="1"/>
</dbReference>
<keyword evidence="4 8" id="KW-0540">Nuclease</keyword>
<evidence type="ECO:0000259" key="11">
    <source>
        <dbReference type="PROSITE" id="PS50142"/>
    </source>
</evidence>
<dbReference type="GO" id="GO:0019843">
    <property type="term" value="F:rRNA binding"/>
    <property type="evidence" value="ECO:0007669"/>
    <property type="project" value="UniProtKB-KW"/>
</dbReference>
<dbReference type="PROSITE" id="PS00517">
    <property type="entry name" value="RNASE_3_1"/>
    <property type="match status" value="1"/>
</dbReference>
<comment type="catalytic activity">
    <reaction evidence="1 8">
        <text>Endonucleolytic cleavage to 5'-phosphomonoester.</text>
        <dbReference type="EC" id="3.1.26.3"/>
    </reaction>
</comment>
<keyword evidence="8" id="KW-0479">Metal-binding</keyword>
<dbReference type="Pfam" id="PF14622">
    <property type="entry name" value="Ribonucleas_3_3"/>
    <property type="match status" value="1"/>
</dbReference>
<dbReference type="PROSITE" id="PS50142">
    <property type="entry name" value="RNASE_3_2"/>
    <property type="match status" value="1"/>
</dbReference>
<dbReference type="InterPro" id="IPR011907">
    <property type="entry name" value="RNase_III"/>
</dbReference>
<dbReference type="GO" id="GO:0003725">
    <property type="term" value="F:double-stranded RNA binding"/>
    <property type="evidence" value="ECO:0007669"/>
    <property type="project" value="TreeGrafter"/>
</dbReference>
<dbReference type="PANTHER" id="PTHR11207:SF0">
    <property type="entry name" value="RIBONUCLEASE 3"/>
    <property type="match status" value="1"/>
</dbReference>
<proteinExistence type="inferred from homology"/>
<evidence type="ECO:0000256" key="7">
    <source>
        <dbReference type="ARBA" id="ARBA00022884"/>
    </source>
</evidence>
<feature type="domain" description="DRBM" evidence="10">
    <location>
        <begin position="173"/>
        <end position="242"/>
    </location>
</feature>
<dbReference type="Gene3D" id="1.10.1520.10">
    <property type="entry name" value="Ribonuclease III domain"/>
    <property type="match status" value="1"/>
</dbReference>
<dbReference type="InterPro" id="IPR036389">
    <property type="entry name" value="RNase_III_sf"/>
</dbReference>
<dbReference type="Proteomes" id="UP000823860">
    <property type="component" value="Unassembled WGS sequence"/>
</dbReference>
<feature type="domain" description="RNase III" evidence="11">
    <location>
        <begin position="20"/>
        <end position="145"/>
    </location>
</feature>
<feature type="binding site" evidence="8">
    <location>
        <position position="134"/>
    </location>
    <ligand>
        <name>Mg(2+)</name>
        <dbReference type="ChEBI" id="CHEBI:18420"/>
    </ligand>
</feature>
<evidence type="ECO:0000313" key="13">
    <source>
        <dbReference type="Proteomes" id="UP000823860"/>
    </source>
</evidence>
<feature type="region of interest" description="Disordered" evidence="9">
    <location>
        <begin position="261"/>
        <end position="280"/>
    </location>
</feature>
<dbReference type="CDD" id="cd00593">
    <property type="entry name" value="RIBOc"/>
    <property type="match status" value="1"/>
</dbReference>
<keyword evidence="8" id="KW-0460">Magnesium</keyword>
<comment type="similarity">
    <text evidence="2">Belongs to the ribonuclease III family.</text>
</comment>
<feature type="active site" evidence="8">
    <location>
        <position position="134"/>
    </location>
</feature>
<keyword evidence="8" id="KW-0819">tRNA processing</keyword>
<evidence type="ECO:0000259" key="10">
    <source>
        <dbReference type="PROSITE" id="PS50137"/>
    </source>
</evidence>
<feature type="binding site" evidence="8">
    <location>
        <position position="131"/>
    </location>
    <ligand>
        <name>Mg(2+)</name>
        <dbReference type="ChEBI" id="CHEBI:18420"/>
    </ligand>
</feature>
<keyword evidence="3 8" id="KW-0507">mRNA processing</keyword>
<dbReference type="GO" id="GO:0004525">
    <property type="term" value="F:ribonuclease III activity"/>
    <property type="evidence" value="ECO:0007669"/>
    <property type="project" value="UniProtKB-UniRule"/>
</dbReference>
<comment type="cofactor">
    <cofactor evidence="8">
        <name>Mg(2+)</name>
        <dbReference type="ChEBI" id="CHEBI:18420"/>
    </cofactor>
</comment>
<evidence type="ECO:0000256" key="6">
    <source>
        <dbReference type="ARBA" id="ARBA00022801"/>
    </source>
</evidence>
<dbReference type="EMBL" id="DWZE01000067">
    <property type="protein sequence ID" value="HJA83461.1"/>
    <property type="molecule type" value="Genomic_DNA"/>
</dbReference>
<keyword evidence="5 8" id="KW-0255">Endonuclease</keyword>
<feature type="active site" evidence="8">
    <location>
        <position position="66"/>
    </location>
</feature>
<keyword evidence="8" id="KW-0698">rRNA processing</keyword>
<accession>A0A9D2KRW5</accession>
<dbReference type="PROSITE" id="PS50137">
    <property type="entry name" value="DS_RBD"/>
    <property type="match status" value="1"/>
</dbReference>
<evidence type="ECO:0000256" key="5">
    <source>
        <dbReference type="ARBA" id="ARBA00022759"/>
    </source>
</evidence>
<sequence length="280" mass="32633">MLRNQIDKIRLLFHRDRESYFCFYRILGFFPRHIHYYKQAVLHKSVFLRSEEGRPLNNERLEFLGDAILDAVVADVLYRHFEGRREGFLTNTRSKIVQRETLNKLAVEIGLDKLVKYTVRSSSHNSYMYGNAFEAFIGAIYMDQGYERCKQFIEKKILKEYIDLDKMSRKEVNFKSKLIEWSQKYKFAVSFELISQVEDKDRSPMFYTEVKVEGISAGKGTGYSKKESQQNAARMALNKIKGDADFRQQIAEVKEANAQCSQENAQCSQEETSSEASPQA</sequence>
<dbReference type="GO" id="GO:0046872">
    <property type="term" value="F:metal ion binding"/>
    <property type="evidence" value="ECO:0007669"/>
    <property type="project" value="UniProtKB-KW"/>
</dbReference>
<keyword evidence="6 8" id="KW-0378">Hydrolase</keyword>
<dbReference type="HAMAP" id="MF_00104">
    <property type="entry name" value="RNase_III"/>
    <property type="match status" value="1"/>
</dbReference>
<feature type="binding site" evidence="8">
    <location>
        <position position="62"/>
    </location>
    <ligand>
        <name>Mg(2+)</name>
        <dbReference type="ChEBI" id="CHEBI:18420"/>
    </ligand>
</feature>
<dbReference type="GO" id="GO:0005737">
    <property type="term" value="C:cytoplasm"/>
    <property type="evidence" value="ECO:0007669"/>
    <property type="project" value="UniProtKB-SubCell"/>
</dbReference>
<comment type="caution">
    <text evidence="12">The sequence shown here is derived from an EMBL/GenBank/DDBJ whole genome shotgun (WGS) entry which is preliminary data.</text>
</comment>
<dbReference type="GO" id="GO:0006397">
    <property type="term" value="P:mRNA processing"/>
    <property type="evidence" value="ECO:0007669"/>
    <property type="project" value="UniProtKB-UniRule"/>
</dbReference>
<name>A0A9D2KRW5_9BACE</name>
<dbReference type="GO" id="GO:0010468">
    <property type="term" value="P:regulation of gene expression"/>
    <property type="evidence" value="ECO:0007669"/>
    <property type="project" value="TreeGrafter"/>
</dbReference>
<evidence type="ECO:0000256" key="1">
    <source>
        <dbReference type="ARBA" id="ARBA00000109"/>
    </source>
</evidence>
<comment type="subcellular location">
    <subcellularLocation>
        <location evidence="8">Cytoplasm</location>
    </subcellularLocation>
</comment>
<reference evidence="12" key="1">
    <citation type="journal article" date="2021" name="PeerJ">
        <title>Extensive microbial diversity within the chicken gut microbiome revealed by metagenomics and culture.</title>
        <authorList>
            <person name="Gilroy R."/>
            <person name="Ravi A."/>
            <person name="Getino M."/>
            <person name="Pursley I."/>
            <person name="Horton D.L."/>
            <person name="Alikhan N.F."/>
            <person name="Baker D."/>
            <person name="Gharbi K."/>
            <person name="Hall N."/>
            <person name="Watson M."/>
            <person name="Adriaenssens E.M."/>
            <person name="Foster-Nyarko E."/>
            <person name="Jarju S."/>
            <person name="Secka A."/>
            <person name="Antonio M."/>
            <person name="Oren A."/>
            <person name="Chaudhuri R.R."/>
            <person name="La Ragione R."/>
            <person name="Hildebrand F."/>
            <person name="Pallen M.J."/>
        </authorList>
    </citation>
    <scope>NUCLEOTIDE SEQUENCE</scope>
    <source>
        <strain evidence="12">ChiHecec1B25-7008</strain>
    </source>
</reference>
<dbReference type="AlphaFoldDB" id="A0A9D2KRW5"/>
<keyword evidence="7 8" id="KW-0694">RNA-binding</keyword>
<dbReference type="InterPro" id="IPR014720">
    <property type="entry name" value="dsRBD_dom"/>
</dbReference>